<reference evidence="1 2" key="1">
    <citation type="journal article" date="2018" name="MBio">
        <title>Comparative Genomics Reveals the Core Gene Toolbox for the Fungus-Insect Symbiosis.</title>
        <authorList>
            <person name="Wang Y."/>
            <person name="Stata M."/>
            <person name="Wang W."/>
            <person name="Stajich J.E."/>
            <person name="White M.M."/>
            <person name="Moncalvo J.M."/>
        </authorList>
    </citation>
    <scope>NUCLEOTIDE SEQUENCE [LARGE SCALE GENOMIC DNA]</scope>
    <source>
        <strain evidence="1 2">SWE-8-4</strain>
    </source>
</reference>
<accession>A0A2T9Z112</accession>
<dbReference type="EMBL" id="MBFR01000001">
    <property type="protein sequence ID" value="PVU98270.1"/>
    <property type="molecule type" value="Genomic_DNA"/>
</dbReference>
<organism evidence="1 2">
    <name type="scientific">Smittium simulii</name>
    <dbReference type="NCBI Taxonomy" id="133385"/>
    <lineage>
        <taxon>Eukaryota</taxon>
        <taxon>Fungi</taxon>
        <taxon>Fungi incertae sedis</taxon>
        <taxon>Zoopagomycota</taxon>
        <taxon>Kickxellomycotina</taxon>
        <taxon>Harpellomycetes</taxon>
        <taxon>Harpellales</taxon>
        <taxon>Legeriomycetaceae</taxon>
        <taxon>Smittium</taxon>
    </lineage>
</organism>
<keyword evidence="2" id="KW-1185">Reference proteome</keyword>
<dbReference type="AlphaFoldDB" id="A0A2T9Z112"/>
<comment type="caution">
    <text evidence="1">The sequence shown here is derived from an EMBL/GenBank/DDBJ whole genome shotgun (WGS) entry which is preliminary data.</text>
</comment>
<proteinExistence type="predicted"/>
<name>A0A2T9Z112_9FUNG</name>
<gene>
    <name evidence="1" type="ORF">BB561_000013</name>
</gene>
<evidence type="ECO:0000313" key="1">
    <source>
        <dbReference type="EMBL" id="PVU98270.1"/>
    </source>
</evidence>
<sequence>MSSFNPFYINYPRSWNPSVTAVVPPLGRDRPGFAFFWIFGRVPIEKRAGSKKGEINEGKAKFLVKESTGYLSTNPNFYICESNYSQWLSGGGNVRKCPILEIRLEIQVNDKNEDGILD</sequence>
<dbReference type="Proteomes" id="UP000245383">
    <property type="component" value="Unassembled WGS sequence"/>
</dbReference>
<evidence type="ECO:0000313" key="2">
    <source>
        <dbReference type="Proteomes" id="UP000245383"/>
    </source>
</evidence>
<protein>
    <submittedName>
        <fullName evidence="1">Uncharacterized protein</fullName>
    </submittedName>
</protein>